<gene>
    <name evidence="6" type="ORF">HYH03_000996</name>
</gene>
<organism evidence="6 7">
    <name type="scientific">Edaphochlamys debaryana</name>
    <dbReference type="NCBI Taxonomy" id="47281"/>
    <lineage>
        <taxon>Eukaryota</taxon>
        <taxon>Viridiplantae</taxon>
        <taxon>Chlorophyta</taxon>
        <taxon>core chlorophytes</taxon>
        <taxon>Chlorophyceae</taxon>
        <taxon>CS clade</taxon>
        <taxon>Chlamydomonadales</taxon>
        <taxon>Chlamydomonadales incertae sedis</taxon>
        <taxon>Edaphochlamys</taxon>
    </lineage>
</organism>
<dbReference type="SMART" id="SM00368">
    <property type="entry name" value="LRR_RI"/>
    <property type="match status" value="6"/>
</dbReference>
<dbReference type="OrthoDB" id="76105at2759"/>
<dbReference type="PANTHER" id="PTHR24113">
    <property type="entry name" value="RAN GTPASE-ACTIVATING PROTEIN 1"/>
    <property type="match status" value="1"/>
</dbReference>
<dbReference type="Gene3D" id="3.80.10.10">
    <property type="entry name" value="Ribonuclease Inhibitor"/>
    <property type="match status" value="1"/>
</dbReference>
<sequence>MSRRKADLQGRLHWTRRPATGTDQFGTKPQDAREDVPLPARRPHTAAHDGRADADQGLALVSASALAAAHKARPHTSLGLQGRSRSLSTPQAQPSSVFGGLMGQPSRASLASRGSGTPGSSLPPLARTTAAGWFPSSPSAPSTAPSTANLQAAVPNEEGLAQLHDALSSSQPHNATARLLRLGTPGTAGGRSRRSASPNLGPPGVGPLMAGPSVRSMTPGPLSQQSSRAQSPPLADATWLLPGVAATLEAAATAVSTSTGAPLLPSQHSRASAWGTWGAASAGAAPRPSVAASAAAAAASAIAYVSNSTSGEAPPTARAIGVGAGAGGGGGGSPPRSGTRSGQMLEDARRLAAQAAEVLYANELDVSVADKAAAATALQQLEALLGRKEVASAALGQATRSLKADVGRELHLASDKAQMSYARAQLVVLDRHHQHIRRQLHPGPSPDPSLPAPAQPTAAEPSGQLSASALMDDVAGDAAEQALRSQMLGSQPSSEVSHLQGRGGSQSLMGATEEGEAEGEGRPGLRSASHSPSQSPPHSVPYGSPPASPGRRGQATRFLPSPNPRSPPTHPQAAWGPGAAGARGGSGGGSGTGALGPLISERSLGAWQGSPGGGPRGDGPNDGWRSPPGTGTGTGAGLGTGEGGDPRYNLAEAMERTAALRVLRQAEAALAAVAMPQCADWERPTSSVTGEGGAALDVEELRLLKHDQPPSYMGVNVRRAPTPLPTGGEASHAIFAGRSGSGSGSGPAAAYDPGSVLQWSNRGVSTAKMPQLREVLSTSPNLVRLCLGGNKLHDQDVSELMSILSEPAAPRVRTLELDLNTNLTWRCALPLALALGLSPDTASAAAADWAVVAAALPPNVASPAAVVAPSSVPSATTKVKRLGLERLSLVGVKLGDKGCSQLAEGLRSNNTLRDLDLRRCGLSDFGGAALLEVLGSNVTLARLDVSWNALRSESARTLEVALAGNAGLRELVLANNGFQDVDGARIVKGLLNHGKWLRTDLSHNTLGPGACMMVAELLRRLGESAAALVESGAYTEGWGEGSALLGSVGSAAGLVPPGSPGKLAPPSGNSMAMGVRPASVNSVARPGSTGADGPERSSPSARMAPPNYLGSQLRLAPLSLALDGNPLGNTGLRIILDGMEAMSRAIVEAAELPPPDPNELEGPPEGLPPSPLRVTVSGCNVAPPSERSSGDHDEDDVNPFLPSISALLRPGGAGDGKAGGKDAAGKRASGTGSPQRGAKTASKGKQEDKEARVSSSVASHLTLASPHLDLASPAGCYTLDLSHPATSVLVAYLQRLRERLASAVAEGRASGVSLTLCDISVNGRPVRAEQLSNLDNWSEGSLQLTVKAPAQLALEPPAALSHLVAQWLCGLLADPQTSPLWKLSVVQAAGGVCFFTPGQCTSLLAGFDRDTESTECLSAAQVLYARSAQPLAFWRHVLPRFTPPQQDALRGMVGDLVALDLSRPMGRYNLNLSRLVDRFVALRLQLASALERSWQENKYFINWLNASFNGQPLDRAGLTRIRDFTLPGAGVLRLDYVSYEKPSPTQQPASSDELEDLLAVLRGCNVMHIGQLLQVRKLAIPPPPPPRPETARGAGALSRRKPPPAPPPPPPPRMPMLDLLRTPLHEVAMRLAKPGPPAWQPPDANGQPAPPPPPPATWAASAAFNAEPFLRRAGLIPPECSFSGYTLPEPSDLGSQPTASGSGVSHAAGALSRATTMKRGSIPGAKLAAEKEKEKAEKKGGKGKGKKGGKGEDKGGADGGDDWERAMAEYHAALLLLVHQAKDVPTLASKMGLSHLSAALNLLLRADGGARAVAVLMAALTALTAIKFLYDLADPSPCLLPQETRKQVLLLLPPERTKALEAVARGASEAAVARTRRIRTALNMWAAQRYVSSQQLSQVMRTVHYESDRVVAMVVLWPRVAGGGWKSTFERLTPSEQRQVMMRLGYWHVYTCLADPHGIAFALDLGEPEQRDIARELVRMAVKETARAKQDAKARGGGGGPVQTLLDLHGNGNPVSIPEDEKLWGMAESNFRTMDFLYCPTFEQSLARVTKSVVAIQRFWAAIRARRLSHYVSGSSSYAQESSMGESTSASMA</sequence>
<accession>A0A835YEP3</accession>
<feature type="compositionally biased region" description="Gly residues" evidence="5">
    <location>
        <begin position="322"/>
        <end position="333"/>
    </location>
</feature>
<feature type="region of interest" description="Disordered" evidence="5">
    <location>
        <begin position="72"/>
        <end position="149"/>
    </location>
</feature>
<keyword evidence="4" id="KW-0677">Repeat</keyword>
<evidence type="ECO:0000313" key="6">
    <source>
        <dbReference type="EMBL" id="KAG2501181.1"/>
    </source>
</evidence>
<dbReference type="SUPFAM" id="SSF52047">
    <property type="entry name" value="RNI-like"/>
    <property type="match status" value="1"/>
</dbReference>
<feature type="compositionally biased region" description="Basic and acidic residues" evidence="5">
    <location>
        <begin position="1749"/>
        <end position="1760"/>
    </location>
</feature>
<feature type="compositionally biased region" description="Low complexity" evidence="5">
    <location>
        <begin position="1699"/>
        <end position="1712"/>
    </location>
</feature>
<reference evidence="6" key="1">
    <citation type="journal article" date="2020" name="bioRxiv">
        <title>Comparative genomics of Chlamydomonas.</title>
        <authorList>
            <person name="Craig R.J."/>
            <person name="Hasan A.R."/>
            <person name="Ness R.W."/>
            <person name="Keightley P.D."/>
        </authorList>
    </citation>
    <scope>NUCLEOTIDE SEQUENCE</scope>
    <source>
        <strain evidence="6">CCAP 11/70</strain>
    </source>
</reference>
<feature type="compositionally biased region" description="Basic and acidic residues" evidence="5">
    <location>
        <begin position="1728"/>
        <end position="1740"/>
    </location>
</feature>
<evidence type="ECO:0000256" key="5">
    <source>
        <dbReference type="SAM" id="MobiDB-lite"/>
    </source>
</evidence>
<comment type="subcellular location">
    <subcellularLocation>
        <location evidence="1">Cytoplasm</location>
        <location evidence="1">Cytoskeleton</location>
        <location evidence="1">Cilium axoneme</location>
    </subcellularLocation>
</comment>
<feature type="compositionally biased region" description="Polar residues" evidence="5">
    <location>
        <begin position="221"/>
        <end position="230"/>
    </location>
</feature>
<feature type="compositionally biased region" description="Basic and acidic residues" evidence="5">
    <location>
        <begin position="1"/>
        <end position="10"/>
    </location>
</feature>
<dbReference type="Proteomes" id="UP000612055">
    <property type="component" value="Unassembled WGS sequence"/>
</dbReference>
<feature type="compositionally biased region" description="Pro residues" evidence="5">
    <location>
        <begin position="561"/>
        <end position="570"/>
    </location>
</feature>
<feature type="region of interest" description="Disordered" evidence="5">
    <location>
        <begin position="1152"/>
        <end position="1258"/>
    </location>
</feature>
<dbReference type="GO" id="GO:0048471">
    <property type="term" value="C:perinuclear region of cytoplasm"/>
    <property type="evidence" value="ECO:0007669"/>
    <property type="project" value="TreeGrafter"/>
</dbReference>
<dbReference type="InterPro" id="IPR032675">
    <property type="entry name" value="LRR_dom_sf"/>
</dbReference>
<feature type="region of interest" description="Disordered" evidence="5">
    <location>
        <begin position="1632"/>
        <end position="1659"/>
    </location>
</feature>
<feature type="region of interest" description="Disordered" evidence="5">
    <location>
        <begin position="320"/>
        <end position="342"/>
    </location>
</feature>
<evidence type="ECO:0000313" key="7">
    <source>
        <dbReference type="Proteomes" id="UP000612055"/>
    </source>
</evidence>
<dbReference type="PANTHER" id="PTHR24113:SF12">
    <property type="entry name" value="RAN GTPASE-ACTIVATING PROTEIN 1"/>
    <property type="match status" value="1"/>
</dbReference>
<evidence type="ECO:0000256" key="3">
    <source>
        <dbReference type="ARBA" id="ARBA00022614"/>
    </source>
</evidence>
<dbReference type="GO" id="GO:0005096">
    <property type="term" value="F:GTPase activator activity"/>
    <property type="evidence" value="ECO:0007669"/>
    <property type="project" value="UniProtKB-KW"/>
</dbReference>
<comment type="caution">
    <text evidence="6">The sequence shown here is derived from an EMBL/GenBank/DDBJ whole genome shotgun (WGS) entry which is preliminary data.</text>
</comment>
<dbReference type="GO" id="GO:0005634">
    <property type="term" value="C:nucleus"/>
    <property type="evidence" value="ECO:0007669"/>
    <property type="project" value="TreeGrafter"/>
</dbReference>
<feature type="region of interest" description="Disordered" evidence="5">
    <location>
        <begin position="182"/>
        <end position="233"/>
    </location>
</feature>
<feature type="compositionally biased region" description="Gly residues" evidence="5">
    <location>
        <begin position="578"/>
        <end position="594"/>
    </location>
</feature>
<keyword evidence="2" id="KW-0343">GTPase activation</keyword>
<feature type="region of interest" description="Disordered" evidence="5">
    <location>
        <begin position="1578"/>
        <end position="1617"/>
    </location>
</feature>
<evidence type="ECO:0000256" key="4">
    <source>
        <dbReference type="ARBA" id="ARBA00022737"/>
    </source>
</evidence>
<feature type="region of interest" description="Disordered" evidence="5">
    <location>
        <begin position="1687"/>
        <end position="1760"/>
    </location>
</feature>
<feature type="compositionally biased region" description="Low complexity" evidence="5">
    <location>
        <begin position="135"/>
        <end position="148"/>
    </location>
</feature>
<name>A0A835YEP3_9CHLO</name>
<dbReference type="GO" id="GO:0006913">
    <property type="term" value="P:nucleocytoplasmic transport"/>
    <property type="evidence" value="ECO:0007669"/>
    <property type="project" value="TreeGrafter"/>
</dbReference>
<feature type="region of interest" description="Disordered" evidence="5">
    <location>
        <begin position="1"/>
        <end position="52"/>
    </location>
</feature>
<feature type="compositionally biased region" description="Pro residues" evidence="5">
    <location>
        <begin position="443"/>
        <end position="454"/>
    </location>
</feature>
<evidence type="ECO:0000256" key="1">
    <source>
        <dbReference type="ARBA" id="ARBA00004430"/>
    </source>
</evidence>
<keyword evidence="3" id="KW-0433">Leucine-rich repeat</keyword>
<protein>
    <submittedName>
        <fullName evidence="6">Uncharacterized protein</fullName>
    </submittedName>
</protein>
<dbReference type="EMBL" id="JAEHOE010000002">
    <property type="protein sequence ID" value="KAG2501181.1"/>
    <property type="molecule type" value="Genomic_DNA"/>
</dbReference>
<feature type="region of interest" description="Disordered" evidence="5">
    <location>
        <begin position="486"/>
        <end position="647"/>
    </location>
</feature>
<feature type="compositionally biased region" description="Gly residues" evidence="5">
    <location>
        <begin position="630"/>
        <end position="643"/>
    </location>
</feature>
<feature type="region of interest" description="Disordered" evidence="5">
    <location>
        <begin position="1079"/>
        <end position="1108"/>
    </location>
</feature>
<dbReference type="InterPro" id="IPR027038">
    <property type="entry name" value="RanGap"/>
</dbReference>
<dbReference type="GO" id="GO:0005829">
    <property type="term" value="C:cytosol"/>
    <property type="evidence" value="ECO:0007669"/>
    <property type="project" value="TreeGrafter"/>
</dbReference>
<feature type="compositionally biased region" description="Pro residues" evidence="5">
    <location>
        <begin position="1603"/>
        <end position="1614"/>
    </location>
</feature>
<evidence type="ECO:0000256" key="2">
    <source>
        <dbReference type="ARBA" id="ARBA00022468"/>
    </source>
</evidence>
<feature type="compositionally biased region" description="Polar residues" evidence="5">
    <location>
        <begin position="486"/>
        <end position="497"/>
    </location>
</feature>
<keyword evidence="7" id="KW-1185">Reference proteome</keyword>
<feature type="compositionally biased region" description="Pro residues" evidence="5">
    <location>
        <begin position="534"/>
        <end position="548"/>
    </location>
</feature>
<feature type="region of interest" description="Disordered" evidence="5">
    <location>
        <begin position="435"/>
        <end position="465"/>
    </location>
</feature>
<proteinExistence type="predicted"/>
<feature type="compositionally biased region" description="Low complexity" evidence="5">
    <location>
        <begin position="77"/>
        <end position="88"/>
    </location>
</feature>
<dbReference type="GO" id="GO:0005930">
    <property type="term" value="C:axoneme"/>
    <property type="evidence" value="ECO:0007669"/>
    <property type="project" value="UniProtKB-SubCell"/>
</dbReference>
<dbReference type="GO" id="GO:0031267">
    <property type="term" value="F:small GTPase binding"/>
    <property type="evidence" value="ECO:0007669"/>
    <property type="project" value="TreeGrafter"/>
</dbReference>
<feature type="compositionally biased region" description="Polar residues" evidence="5">
    <location>
        <begin position="106"/>
        <end position="120"/>
    </location>
</feature>